<comment type="similarity">
    <text evidence="2">Belongs to the EamA transporter family.</text>
</comment>
<keyword evidence="6 7" id="KW-0472">Membrane</keyword>
<feature type="transmembrane region" description="Helical" evidence="7">
    <location>
        <begin position="12"/>
        <end position="30"/>
    </location>
</feature>
<accession>A0A919WFK4</accession>
<dbReference type="PANTHER" id="PTHR42920">
    <property type="entry name" value="OS03G0707200 PROTEIN-RELATED"/>
    <property type="match status" value="1"/>
</dbReference>
<dbReference type="Proteomes" id="UP000682111">
    <property type="component" value="Unassembled WGS sequence"/>
</dbReference>
<dbReference type="GO" id="GO:0005886">
    <property type="term" value="C:plasma membrane"/>
    <property type="evidence" value="ECO:0007669"/>
    <property type="project" value="UniProtKB-SubCell"/>
</dbReference>
<feature type="transmembrane region" description="Helical" evidence="7">
    <location>
        <begin position="99"/>
        <end position="118"/>
    </location>
</feature>
<keyword evidence="4 7" id="KW-0812">Transmembrane</keyword>
<feature type="transmembrane region" description="Helical" evidence="7">
    <location>
        <begin position="153"/>
        <end position="172"/>
    </location>
</feature>
<evidence type="ECO:0000256" key="4">
    <source>
        <dbReference type="ARBA" id="ARBA00022692"/>
    </source>
</evidence>
<evidence type="ECO:0000256" key="1">
    <source>
        <dbReference type="ARBA" id="ARBA00004651"/>
    </source>
</evidence>
<feature type="transmembrane region" description="Helical" evidence="7">
    <location>
        <begin position="69"/>
        <end position="93"/>
    </location>
</feature>
<feature type="transmembrane region" description="Helical" evidence="7">
    <location>
        <begin position="212"/>
        <end position="235"/>
    </location>
</feature>
<keyword evidence="10" id="KW-1185">Reference proteome</keyword>
<dbReference type="AlphaFoldDB" id="A0A919WFK4"/>
<evidence type="ECO:0000256" key="7">
    <source>
        <dbReference type="SAM" id="Phobius"/>
    </source>
</evidence>
<evidence type="ECO:0000256" key="3">
    <source>
        <dbReference type="ARBA" id="ARBA00022475"/>
    </source>
</evidence>
<feature type="transmembrane region" description="Helical" evidence="7">
    <location>
        <begin position="125"/>
        <end position="141"/>
    </location>
</feature>
<evidence type="ECO:0000259" key="8">
    <source>
        <dbReference type="Pfam" id="PF00892"/>
    </source>
</evidence>
<feature type="transmembrane region" description="Helical" evidence="7">
    <location>
        <begin position="179"/>
        <end position="200"/>
    </location>
</feature>
<feature type="transmembrane region" description="Helical" evidence="7">
    <location>
        <begin position="273"/>
        <end position="294"/>
    </location>
</feature>
<feature type="transmembrane region" description="Helical" evidence="7">
    <location>
        <begin position="247"/>
        <end position="267"/>
    </location>
</feature>
<evidence type="ECO:0000313" key="9">
    <source>
        <dbReference type="EMBL" id="GIN60824.1"/>
    </source>
</evidence>
<proteinExistence type="inferred from homology"/>
<dbReference type="Pfam" id="PF00892">
    <property type="entry name" value="EamA"/>
    <property type="match status" value="2"/>
</dbReference>
<organism evidence="9 10">
    <name type="scientific">Robertmurraya siralis</name>
    <dbReference type="NCBI Taxonomy" id="77777"/>
    <lineage>
        <taxon>Bacteria</taxon>
        <taxon>Bacillati</taxon>
        <taxon>Bacillota</taxon>
        <taxon>Bacilli</taxon>
        <taxon>Bacillales</taxon>
        <taxon>Bacillaceae</taxon>
        <taxon>Robertmurraya</taxon>
    </lineage>
</organism>
<feature type="transmembrane region" description="Helical" evidence="7">
    <location>
        <begin position="36"/>
        <end position="57"/>
    </location>
</feature>
<name>A0A919WFK4_9BACI</name>
<keyword evidence="3" id="KW-1003">Cell membrane</keyword>
<evidence type="ECO:0000256" key="2">
    <source>
        <dbReference type="ARBA" id="ARBA00007362"/>
    </source>
</evidence>
<evidence type="ECO:0000256" key="5">
    <source>
        <dbReference type="ARBA" id="ARBA00022989"/>
    </source>
</evidence>
<dbReference type="InterPro" id="IPR000620">
    <property type="entry name" value="EamA_dom"/>
</dbReference>
<dbReference type="PANTHER" id="PTHR42920:SF5">
    <property type="entry name" value="EAMA DOMAIN-CONTAINING PROTEIN"/>
    <property type="match status" value="1"/>
</dbReference>
<feature type="domain" description="EamA" evidence="8">
    <location>
        <begin position="150"/>
        <end position="288"/>
    </location>
</feature>
<sequence length="310" mass="33947">MTKKTIFADISLLLVALVWGATFVIVQNAINVLPPIAFNGIRFFVAACLLAFWLLLFERKQLVVVDTKLLLSGIFMGAWLFLGYATQTIGLLYTSSSKAGFITGLSVVLVPLFSFFLLKLYPSKNAILGVSVATVGLYLLTMTDVSALNRGDALVLICAIGFALHIVFTGKYCSKYPALLLTIIQISTVAILSIIYSLFFEDWHLVFQPAVILSQEVLIALLITSVFATALAFLAQTNFQKFTTPTRVALIFAMEPVFAAITGYIWANDRLSLSAIVGCFLILTGMIFAELPSAKLSFKERRNKAKTPSI</sequence>
<comment type="caution">
    <text evidence="9">The sequence shown here is derived from an EMBL/GenBank/DDBJ whole genome shotgun (WGS) entry which is preliminary data.</text>
</comment>
<gene>
    <name evidence="9" type="ORF">J27TS8_08170</name>
</gene>
<dbReference type="InterPro" id="IPR037185">
    <property type="entry name" value="EmrE-like"/>
</dbReference>
<keyword evidence="5 7" id="KW-1133">Transmembrane helix</keyword>
<dbReference type="SUPFAM" id="SSF103481">
    <property type="entry name" value="Multidrug resistance efflux transporter EmrE"/>
    <property type="match status" value="2"/>
</dbReference>
<reference evidence="9" key="1">
    <citation type="submission" date="2021-03" db="EMBL/GenBank/DDBJ databases">
        <title>Antimicrobial resistance genes in bacteria isolated from Japanese honey, and their potential for conferring macrolide and lincosamide resistance in the American foulbrood pathogen Paenibacillus larvae.</title>
        <authorList>
            <person name="Okamoto M."/>
            <person name="Kumagai M."/>
            <person name="Kanamori H."/>
            <person name="Takamatsu D."/>
        </authorList>
    </citation>
    <scope>NUCLEOTIDE SEQUENCE</scope>
    <source>
        <strain evidence="9">J27TS8</strain>
    </source>
</reference>
<comment type="subcellular location">
    <subcellularLocation>
        <location evidence="1">Cell membrane</location>
        <topology evidence="1">Multi-pass membrane protein</topology>
    </subcellularLocation>
</comment>
<protein>
    <submittedName>
        <fullName evidence="9">Membrane protein</fullName>
    </submittedName>
</protein>
<evidence type="ECO:0000313" key="10">
    <source>
        <dbReference type="Proteomes" id="UP000682111"/>
    </source>
</evidence>
<feature type="domain" description="EamA" evidence="8">
    <location>
        <begin position="7"/>
        <end position="141"/>
    </location>
</feature>
<evidence type="ECO:0000256" key="6">
    <source>
        <dbReference type="ARBA" id="ARBA00023136"/>
    </source>
</evidence>
<dbReference type="InterPro" id="IPR051258">
    <property type="entry name" value="Diverse_Substrate_Transporter"/>
</dbReference>
<dbReference type="EMBL" id="BORC01000001">
    <property type="protein sequence ID" value="GIN60824.1"/>
    <property type="molecule type" value="Genomic_DNA"/>
</dbReference>